<gene>
    <name evidence="1" type="ORF">K0M31_012987</name>
</gene>
<proteinExistence type="predicted"/>
<feature type="non-terminal residue" evidence="1">
    <location>
        <position position="82"/>
    </location>
</feature>
<name>A0AA40FIX2_9HYME</name>
<reference evidence="1" key="1">
    <citation type="submission" date="2021-10" db="EMBL/GenBank/DDBJ databases">
        <title>Melipona bicolor Genome sequencing and assembly.</title>
        <authorList>
            <person name="Araujo N.S."/>
            <person name="Arias M.C."/>
        </authorList>
    </citation>
    <scope>NUCLEOTIDE SEQUENCE</scope>
    <source>
        <strain evidence="1">USP_2M_L1-L4_2017</strain>
        <tissue evidence="1">Whole body</tissue>
    </source>
</reference>
<evidence type="ECO:0000313" key="2">
    <source>
        <dbReference type="Proteomes" id="UP001177670"/>
    </source>
</evidence>
<organism evidence="1 2">
    <name type="scientific">Melipona bicolor</name>
    <dbReference type="NCBI Taxonomy" id="60889"/>
    <lineage>
        <taxon>Eukaryota</taxon>
        <taxon>Metazoa</taxon>
        <taxon>Ecdysozoa</taxon>
        <taxon>Arthropoda</taxon>
        <taxon>Hexapoda</taxon>
        <taxon>Insecta</taxon>
        <taxon>Pterygota</taxon>
        <taxon>Neoptera</taxon>
        <taxon>Endopterygota</taxon>
        <taxon>Hymenoptera</taxon>
        <taxon>Apocrita</taxon>
        <taxon>Aculeata</taxon>
        <taxon>Apoidea</taxon>
        <taxon>Anthophila</taxon>
        <taxon>Apidae</taxon>
        <taxon>Melipona</taxon>
    </lineage>
</organism>
<comment type="caution">
    <text evidence="1">The sequence shown here is derived from an EMBL/GenBank/DDBJ whole genome shotgun (WGS) entry which is preliminary data.</text>
</comment>
<evidence type="ECO:0000313" key="1">
    <source>
        <dbReference type="EMBL" id="KAK1119914.1"/>
    </source>
</evidence>
<protein>
    <submittedName>
        <fullName evidence="1">Uncharacterized protein</fullName>
    </submittedName>
</protein>
<keyword evidence="2" id="KW-1185">Reference proteome</keyword>
<accession>A0AA40FIX2</accession>
<dbReference type="AlphaFoldDB" id="A0AA40FIX2"/>
<dbReference type="EMBL" id="JAHYIQ010000034">
    <property type="protein sequence ID" value="KAK1119914.1"/>
    <property type="molecule type" value="Genomic_DNA"/>
</dbReference>
<sequence>MKVAPTPINEGPSVAPMPWDSAVYAAGYAIIRPCPPQPDYRNTAIFAIKLLSFRNCFVAAGTAALPNWESTYEQHPPRDTPP</sequence>
<dbReference type="Proteomes" id="UP001177670">
    <property type="component" value="Unassembled WGS sequence"/>
</dbReference>